<dbReference type="AlphaFoldDB" id="A0A5S5CTG5"/>
<dbReference type="Gene3D" id="3.40.50.1820">
    <property type="entry name" value="alpha/beta hydrolase"/>
    <property type="match status" value="1"/>
</dbReference>
<accession>A0A5S5CTG5</accession>
<feature type="active site" description="Nucleophile" evidence="4">
    <location>
        <position position="182"/>
    </location>
</feature>
<evidence type="ECO:0000313" key="6">
    <source>
        <dbReference type="EMBL" id="TYP86248.1"/>
    </source>
</evidence>
<dbReference type="GO" id="GO:0097176">
    <property type="term" value="P:epoxide metabolic process"/>
    <property type="evidence" value="ECO:0007669"/>
    <property type="project" value="TreeGrafter"/>
</dbReference>
<name>A0A5S5CTG5_9ACTN</name>
<dbReference type="Proteomes" id="UP000322499">
    <property type="component" value="Unassembled WGS sequence"/>
</dbReference>
<evidence type="ECO:0000313" key="7">
    <source>
        <dbReference type="Proteomes" id="UP000322499"/>
    </source>
</evidence>
<sequence length="400" mass="43847">MTSSPLDIRPFRIDVPQEDVDDLRGRLARTRWPGDLPGVGWTRGVPQAPLQVLAEHWCTRYDWRAHEAHLNTFPQFVTTIDGQPIHFLHVRSPEPAATPLLLLHGWPSTVADFLDVIGPLTDPRAHDGDPADAFSVVIPSMPGFGFSTPLAGPGMDAARTGRILAALMSGLGYGRYGVQGGDTGSFVAPELGRQDGEHVLGVHLNAAITVPLGDEDVERLDGADRRRWERMQEYNDGYLQIQSKSPQTLAYALTDSPAGQLAWIVEMFQRLADLPADGPPEDAVDRDRILTGVSLYWFTRTAGSSAQVYFEAMNPAAWSQGPDEEATGWEGTGDGGWAPQRGTVPTGFLLSANDVTVRAFAEREHTVVRWTELDRGGHFLAMERPEAFVTDVRAFFRALG</sequence>
<keyword evidence="2" id="KW-0058">Aromatic hydrocarbons catabolism</keyword>
<gene>
    <name evidence="6" type="ORF">BD833_110139</name>
</gene>
<dbReference type="GO" id="GO:0004301">
    <property type="term" value="F:epoxide hydrolase activity"/>
    <property type="evidence" value="ECO:0007669"/>
    <property type="project" value="TreeGrafter"/>
</dbReference>
<dbReference type="PRINTS" id="PR00412">
    <property type="entry name" value="EPOXHYDRLASE"/>
</dbReference>
<reference evidence="6 7" key="1">
    <citation type="submission" date="2019-07" db="EMBL/GenBank/DDBJ databases">
        <title>Genomic Encyclopedia of Archaeal and Bacterial Type Strains, Phase II (KMG-II): from individual species to whole genera.</title>
        <authorList>
            <person name="Goeker M."/>
        </authorList>
    </citation>
    <scope>NUCLEOTIDE SEQUENCE [LARGE SCALE GENOMIC DNA]</scope>
    <source>
        <strain evidence="6 7">DSM 46842</strain>
    </source>
</reference>
<dbReference type="PANTHER" id="PTHR21661:SF35">
    <property type="entry name" value="EPOXIDE HYDROLASE"/>
    <property type="match status" value="1"/>
</dbReference>
<comment type="similarity">
    <text evidence="1">Belongs to the peptidase S33 family.</text>
</comment>
<organism evidence="6 7">
    <name type="scientific">Blastococcus xanthinilyticus</name>
    <dbReference type="NCBI Taxonomy" id="1564164"/>
    <lineage>
        <taxon>Bacteria</taxon>
        <taxon>Bacillati</taxon>
        <taxon>Actinomycetota</taxon>
        <taxon>Actinomycetes</taxon>
        <taxon>Geodermatophilales</taxon>
        <taxon>Geodermatophilaceae</taxon>
        <taxon>Blastococcus</taxon>
    </lineage>
</organism>
<evidence type="ECO:0000256" key="3">
    <source>
        <dbReference type="ARBA" id="ARBA00022801"/>
    </source>
</evidence>
<proteinExistence type="inferred from homology"/>
<dbReference type="RefSeq" id="WP_166534114.1">
    <property type="nucleotide sequence ID" value="NZ_VNHW01000010.1"/>
</dbReference>
<dbReference type="SUPFAM" id="SSF53474">
    <property type="entry name" value="alpha/beta-Hydrolases"/>
    <property type="match status" value="1"/>
</dbReference>
<evidence type="ECO:0000256" key="2">
    <source>
        <dbReference type="ARBA" id="ARBA00022797"/>
    </source>
</evidence>
<dbReference type="PANTHER" id="PTHR21661">
    <property type="entry name" value="EPOXIDE HYDROLASE 1-RELATED"/>
    <property type="match status" value="1"/>
</dbReference>
<dbReference type="InterPro" id="IPR010497">
    <property type="entry name" value="Epoxide_hydro_N"/>
</dbReference>
<dbReference type="InterPro" id="IPR016292">
    <property type="entry name" value="Epoxide_hydrolase"/>
</dbReference>
<dbReference type="EMBL" id="VNHW01000010">
    <property type="protein sequence ID" value="TYP86248.1"/>
    <property type="molecule type" value="Genomic_DNA"/>
</dbReference>
<evidence type="ECO:0000256" key="4">
    <source>
        <dbReference type="PIRSR" id="PIRSR001112-1"/>
    </source>
</evidence>
<protein>
    <submittedName>
        <fullName evidence="6">Pimeloyl-ACP methyl ester carboxylesterase</fullName>
    </submittedName>
</protein>
<feature type="active site" description="Proton acceptor" evidence="4">
    <location>
        <position position="378"/>
    </location>
</feature>
<dbReference type="InterPro" id="IPR000639">
    <property type="entry name" value="Epox_hydrolase-like"/>
</dbReference>
<keyword evidence="3" id="KW-0378">Hydrolase</keyword>
<evidence type="ECO:0000259" key="5">
    <source>
        <dbReference type="Pfam" id="PF06441"/>
    </source>
</evidence>
<dbReference type="InterPro" id="IPR029058">
    <property type="entry name" value="AB_hydrolase_fold"/>
</dbReference>
<dbReference type="PIRSF" id="PIRSF001112">
    <property type="entry name" value="Epoxide_hydrolase"/>
    <property type="match status" value="1"/>
</dbReference>
<dbReference type="Pfam" id="PF06441">
    <property type="entry name" value="EHN"/>
    <property type="match status" value="1"/>
</dbReference>
<evidence type="ECO:0000256" key="1">
    <source>
        <dbReference type="ARBA" id="ARBA00010088"/>
    </source>
</evidence>
<feature type="domain" description="Epoxide hydrolase N-terminal" evidence="5">
    <location>
        <begin position="8"/>
        <end position="113"/>
    </location>
</feature>
<feature type="active site" description="Proton donor" evidence="4">
    <location>
        <position position="309"/>
    </location>
</feature>
<comment type="caution">
    <text evidence="6">The sequence shown here is derived from an EMBL/GenBank/DDBJ whole genome shotgun (WGS) entry which is preliminary data.</text>
</comment>
<keyword evidence="7" id="KW-1185">Reference proteome</keyword>